<comment type="caution">
    <text evidence="2">The sequence shown here is derived from an EMBL/GenBank/DDBJ whole genome shotgun (WGS) entry which is preliminary data.</text>
</comment>
<dbReference type="PANTHER" id="PTHR43591">
    <property type="entry name" value="METHYLTRANSFERASE"/>
    <property type="match status" value="1"/>
</dbReference>
<dbReference type="Proteomes" id="UP001215712">
    <property type="component" value="Unassembled WGS sequence"/>
</dbReference>
<evidence type="ECO:0000313" key="3">
    <source>
        <dbReference type="Proteomes" id="UP001215712"/>
    </source>
</evidence>
<dbReference type="PANTHER" id="PTHR43591:SF10">
    <property type="entry name" value="ABC TRANSMEMBRANE TYPE-1 DOMAIN-CONTAINING PROTEIN-RELATED"/>
    <property type="match status" value="1"/>
</dbReference>
<evidence type="ECO:0000313" key="2">
    <source>
        <dbReference type="EMBL" id="KAJ5728046.1"/>
    </source>
</evidence>
<dbReference type="CDD" id="cd02440">
    <property type="entry name" value="AdoMet_MTases"/>
    <property type="match status" value="1"/>
</dbReference>
<dbReference type="Gene3D" id="3.40.50.150">
    <property type="entry name" value="Vaccinia Virus protein VP39"/>
    <property type="match status" value="1"/>
</dbReference>
<dbReference type="GO" id="GO:0008168">
    <property type="term" value="F:methyltransferase activity"/>
    <property type="evidence" value="ECO:0007669"/>
    <property type="project" value="TreeGrafter"/>
</dbReference>
<reference evidence="2" key="1">
    <citation type="journal article" date="2023" name="IMA Fungus">
        <title>Comparative genomic study of the Penicillium genus elucidates a diverse pangenome and 15 lateral gene transfer events.</title>
        <authorList>
            <person name="Petersen C."/>
            <person name="Sorensen T."/>
            <person name="Nielsen M.R."/>
            <person name="Sondergaard T.E."/>
            <person name="Sorensen J.L."/>
            <person name="Fitzpatrick D.A."/>
            <person name="Frisvad J.C."/>
            <person name="Nielsen K.L."/>
        </authorList>
    </citation>
    <scope>NUCLEOTIDE SEQUENCE</scope>
    <source>
        <strain evidence="2">IBT 17514</strain>
    </source>
</reference>
<feature type="compositionally biased region" description="Acidic residues" evidence="1">
    <location>
        <begin position="16"/>
        <end position="41"/>
    </location>
</feature>
<organism evidence="2 3">
    <name type="scientific">Penicillium malachiteum</name>
    <dbReference type="NCBI Taxonomy" id="1324776"/>
    <lineage>
        <taxon>Eukaryota</taxon>
        <taxon>Fungi</taxon>
        <taxon>Dikarya</taxon>
        <taxon>Ascomycota</taxon>
        <taxon>Pezizomycotina</taxon>
        <taxon>Eurotiomycetes</taxon>
        <taxon>Eurotiomycetidae</taxon>
        <taxon>Eurotiales</taxon>
        <taxon>Aspergillaceae</taxon>
        <taxon>Penicillium</taxon>
    </lineage>
</organism>
<gene>
    <name evidence="2" type="ORF">N7493_004376</name>
</gene>
<evidence type="ECO:0000256" key="1">
    <source>
        <dbReference type="SAM" id="MobiDB-lite"/>
    </source>
</evidence>
<keyword evidence="3" id="KW-1185">Reference proteome</keyword>
<dbReference type="SUPFAM" id="SSF53335">
    <property type="entry name" value="S-adenosyl-L-methionine-dependent methyltransferases"/>
    <property type="match status" value="1"/>
</dbReference>
<feature type="region of interest" description="Disordered" evidence="1">
    <location>
        <begin position="1"/>
        <end position="44"/>
    </location>
</feature>
<sequence>MDDMPNQPDDPGPSDIEIDSSDIEVEISESESEAEQYSDGEESIKSTRSFYQNLPHVEENGRRYCDENYFMPNDETELTRLNIVHQIYLILQEGRLTLAPLPSNPRILDIGTGPGDWAIEMSAEYPDATIIASDLGIFDSGLGHVSLPNVDFQLADAQSQWTYHEPFDLIHIRGLSGAFNDWPAIYRQALAHLKSGGYLEVSEIGPAGETLSIEAESETPNLATLTSALRKAGYAAGYPRDLHHLRKEAFVNAGFTEINVIERTFPIGLWPEGIHDKTLGKMALIALLEGVEAHSLRPLTRFAEYTVSDAKELCERVQEEVLSAQRITGRVRIVMGRKPSSYTQRRDDVLARARARIQLVHERQAERDRD</sequence>
<dbReference type="InterPro" id="IPR029063">
    <property type="entry name" value="SAM-dependent_MTases_sf"/>
</dbReference>
<dbReference type="EMBL" id="JAQJAN010000005">
    <property type="protein sequence ID" value="KAJ5728046.1"/>
    <property type="molecule type" value="Genomic_DNA"/>
</dbReference>
<reference evidence="2" key="2">
    <citation type="submission" date="2023-01" db="EMBL/GenBank/DDBJ databases">
        <authorList>
            <person name="Petersen C."/>
        </authorList>
    </citation>
    <scope>NUCLEOTIDE SEQUENCE</scope>
    <source>
        <strain evidence="2">IBT 17514</strain>
    </source>
</reference>
<name>A0AAD6HNJ3_9EURO</name>
<evidence type="ECO:0008006" key="4">
    <source>
        <dbReference type="Google" id="ProtNLM"/>
    </source>
</evidence>
<dbReference type="Pfam" id="PF13489">
    <property type="entry name" value="Methyltransf_23"/>
    <property type="match status" value="1"/>
</dbReference>
<accession>A0AAD6HNJ3</accession>
<protein>
    <recommendedName>
        <fullName evidence="4">S-adenosyl-L-methionine-dependent methyltransferase</fullName>
    </recommendedName>
</protein>
<proteinExistence type="predicted"/>
<dbReference type="AlphaFoldDB" id="A0AAD6HNJ3"/>